<evidence type="ECO:0000259" key="4">
    <source>
        <dbReference type="SMART" id="SM00670"/>
    </source>
</evidence>
<feature type="domain" description="PIN" evidence="4">
    <location>
        <begin position="12"/>
        <end position="111"/>
    </location>
</feature>
<accession>A7IAZ6</accession>
<evidence type="ECO:0000313" key="6">
    <source>
        <dbReference type="Proteomes" id="UP000002408"/>
    </source>
</evidence>
<dbReference type="GO" id="GO:0016787">
    <property type="term" value="F:hydrolase activity"/>
    <property type="evidence" value="ECO:0007669"/>
    <property type="project" value="UniProtKB-KW"/>
</dbReference>
<dbReference type="HOGENOM" id="CLU_109674_1_0_2"/>
<keyword evidence="6" id="KW-1185">Reference proteome</keyword>
<protein>
    <submittedName>
        <fullName evidence="5">Nucleotide binding protein, PINc</fullName>
    </submittedName>
</protein>
<dbReference type="Pfam" id="PF17146">
    <property type="entry name" value="PIN_6"/>
    <property type="match status" value="1"/>
</dbReference>
<dbReference type="PANTHER" id="PTHR12814">
    <property type="entry name" value="RNA-BINDING PROTEIN NOB1"/>
    <property type="match status" value="1"/>
</dbReference>
<dbReference type="STRING" id="456442.Mboo_2393"/>
<dbReference type="InterPro" id="IPR029060">
    <property type="entry name" value="PIN-like_dom_sf"/>
</dbReference>
<dbReference type="RefSeq" id="WP_012107969.1">
    <property type="nucleotide sequence ID" value="NC_009712.1"/>
</dbReference>
<dbReference type="InterPro" id="IPR039907">
    <property type="entry name" value="NOB1"/>
</dbReference>
<sequence length="162" mass="17601">MTGQDIIGQKGTKCILDSSVFFADYPVQGECYTTPLVVDELLDLKSKCRYDLLVAAGLRVQAPEAGDLLRVRETARKTGDLPVISATDCDVLALALGLSATILTDDFAIQNVAATLKITVQPLRQRAAKPIAWKYRCSGCGRYYKTDGECPVCGATIKRKLK</sequence>
<dbReference type="eggNOG" id="arCOG00721">
    <property type="taxonomic scope" value="Archaea"/>
</dbReference>
<organism evidence="5 6">
    <name type="scientific">Methanoregula boonei (strain DSM 21154 / JCM 14090 / 6A8)</name>
    <dbReference type="NCBI Taxonomy" id="456442"/>
    <lineage>
        <taxon>Archaea</taxon>
        <taxon>Methanobacteriati</taxon>
        <taxon>Methanobacteriota</taxon>
        <taxon>Stenosarchaea group</taxon>
        <taxon>Methanomicrobia</taxon>
        <taxon>Methanomicrobiales</taxon>
        <taxon>Methanoregulaceae</taxon>
        <taxon>Methanoregula</taxon>
    </lineage>
</organism>
<dbReference type="EMBL" id="CP000780">
    <property type="protein sequence ID" value="ABS56907.1"/>
    <property type="molecule type" value="Genomic_DNA"/>
</dbReference>
<dbReference type="GO" id="GO:0004521">
    <property type="term" value="F:RNA endonuclease activity"/>
    <property type="evidence" value="ECO:0007669"/>
    <property type="project" value="TreeGrafter"/>
</dbReference>
<dbReference type="GO" id="GO:0046872">
    <property type="term" value="F:metal ion binding"/>
    <property type="evidence" value="ECO:0007669"/>
    <property type="project" value="UniProtKB-KW"/>
</dbReference>
<dbReference type="SUPFAM" id="SSF88723">
    <property type="entry name" value="PIN domain-like"/>
    <property type="match status" value="1"/>
</dbReference>
<dbReference type="CDD" id="cd09876">
    <property type="entry name" value="PIN_Nob1-like"/>
    <property type="match status" value="1"/>
</dbReference>
<evidence type="ECO:0000256" key="2">
    <source>
        <dbReference type="ARBA" id="ARBA00022723"/>
    </source>
</evidence>
<dbReference type="SMART" id="SM00670">
    <property type="entry name" value="PINc"/>
    <property type="match status" value="1"/>
</dbReference>
<reference evidence="6" key="1">
    <citation type="journal article" date="2015" name="Microbiology">
        <title>Genome of Methanoregula boonei 6A8 reveals adaptations to oligotrophic peatland environments.</title>
        <authorList>
            <person name="Braeuer S."/>
            <person name="Cadillo-Quiroz H."/>
            <person name="Kyrpides N."/>
            <person name="Woyke T."/>
            <person name="Goodwin L."/>
            <person name="Detter C."/>
            <person name="Podell S."/>
            <person name="Yavitt J.B."/>
            <person name="Zinder S.H."/>
        </authorList>
    </citation>
    <scope>NUCLEOTIDE SEQUENCE [LARGE SCALE GENOMIC DNA]</scope>
    <source>
        <strain evidence="6">DSM 21154 / JCM 14090 / 6A8</strain>
    </source>
</reference>
<evidence type="ECO:0000313" key="5">
    <source>
        <dbReference type="EMBL" id="ABS56907.1"/>
    </source>
</evidence>
<dbReference type="InterPro" id="IPR002716">
    <property type="entry name" value="PIN_dom"/>
</dbReference>
<dbReference type="GeneID" id="5412116"/>
<dbReference type="Gene3D" id="3.40.50.1010">
    <property type="entry name" value="5'-nuclease"/>
    <property type="match status" value="1"/>
</dbReference>
<proteinExistence type="predicted"/>
<keyword evidence="3" id="KW-0378">Hydrolase</keyword>
<dbReference type="AlphaFoldDB" id="A7IAZ6"/>
<dbReference type="OrthoDB" id="27944at2157"/>
<dbReference type="Gene3D" id="2.20.28.10">
    <property type="match status" value="1"/>
</dbReference>
<dbReference type="KEGG" id="mbn:Mboo_2393"/>
<evidence type="ECO:0000256" key="3">
    <source>
        <dbReference type="ARBA" id="ARBA00022801"/>
    </source>
</evidence>
<dbReference type="PANTHER" id="PTHR12814:SF2">
    <property type="entry name" value="RNA-BINDING PROTEIN NOB1"/>
    <property type="match status" value="1"/>
</dbReference>
<evidence type="ECO:0000256" key="1">
    <source>
        <dbReference type="ARBA" id="ARBA00022722"/>
    </source>
</evidence>
<keyword evidence="2" id="KW-0479">Metal-binding</keyword>
<dbReference type="InterPro" id="IPR033411">
    <property type="entry name" value="Ribonuclease_PIN"/>
</dbReference>
<keyword evidence="1" id="KW-0540">Nuclease</keyword>
<dbReference type="Proteomes" id="UP000002408">
    <property type="component" value="Chromosome"/>
</dbReference>
<dbReference type="GO" id="GO:0030688">
    <property type="term" value="C:preribosome, small subunit precursor"/>
    <property type="evidence" value="ECO:0007669"/>
    <property type="project" value="TreeGrafter"/>
</dbReference>
<name>A7IAZ6_METB6</name>
<gene>
    <name evidence="5" type="ordered locus">Mboo_2393</name>
</gene>
<dbReference type="GO" id="GO:0030490">
    <property type="term" value="P:maturation of SSU-rRNA"/>
    <property type="evidence" value="ECO:0007669"/>
    <property type="project" value="TreeGrafter"/>
</dbReference>